<feature type="region of interest" description="Disordered" evidence="2">
    <location>
        <begin position="148"/>
        <end position="191"/>
    </location>
</feature>
<feature type="coiled-coil region" evidence="1">
    <location>
        <begin position="64"/>
        <end position="137"/>
    </location>
</feature>
<evidence type="ECO:0000313" key="3">
    <source>
        <dbReference type="EMBL" id="DAD84395.1"/>
    </source>
</evidence>
<keyword evidence="1" id="KW-0175">Coiled coil</keyword>
<protein>
    <submittedName>
        <fullName evidence="3">Uncharacterized protein</fullName>
    </submittedName>
</protein>
<feature type="region of interest" description="Disordered" evidence="2">
    <location>
        <begin position="1"/>
        <end position="20"/>
    </location>
</feature>
<feature type="compositionally biased region" description="Basic and acidic residues" evidence="2">
    <location>
        <begin position="148"/>
        <end position="167"/>
    </location>
</feature>
<reference evidence="3" key="1">
    <citation type="journal article" date="2021" name="Proc. Natl. Acad. Sci. U.S.A.">
        <title>A Catalog of Tens of Thousands of Viruses from Human Metagenomes Reveals Hidden Associations with Chronic Diseases.</title>
        <authorList>
            <person name="Tisza M.J."/>
            <person name="Buck C.B."/>
        </authorList>
    </citation>
    <scope>NUCLEOTIDE SEQUENCE</scope>
    <source>
        <strain evidence="3">CtUS21</strain>
    </source>
</reference>
<accession>A0A8S5MR02</accession>
<sequence>MAQFSSTANPTENVVAPPRAAKAPYLRDAAGNIYLWTPELAARGDLVAAYDPDEPERFADDQKQIELNRRLEIAQQNAQAEEAARIKAEKEKLEAETQAREAEELANANARNLEIARKQLEEKETEHAKKVAELQAQIDALAKGQAKEVLAEENGEDKAVEEAETKRKSPPKKDKKASQESATVDLEDLDQ</sequence>
<evidence type="ECO:0000256" key="1">
    <source>
        <dbReference type="SAM" id="Coils"/>
    </source>
</evidence>
<proteinExistence type="predicted"/>
<feature type="compositionally biased region" description="Polar residues" evidence="2">
    <location>
        <begin position="1"/>
        <end position="12"/>
    </location>
</feature>
<dbReference type="EMBL" id="BK014959">
    <property type="protein sequence ID" value="DAD84395.1"/>
    <property type="molecule type" value="Genomic_DNA"/>
</dbReference>
<organism evidence="3">
    <name type="scientific">Podoviridae sp. ctUS21</name>
    <dbReference type="NCBI Taxonomy" id="2826557"/>
    <lineage>
        <taxon>Viruses</taxon>
        <taxon>Duplodnaviria</taxon>
        <taxon>Heunggongvirae</taxon>
        <taxon>Uroviricota</taxon>
        <taxon>Caudoviricetes</taxon>
    </lineage>
</organism>
<name>A0A8S5MR02_9CAUD</name>
<evidence type="ECO:0000256" key="2">
    <source>
        <dbReference type="SAM" id="MobiDB-lite"/>
    </source>
</evidence>